<name>A0ABV8TY65_9ACTN</name>
<reference evidence="3" key="1">
    <citation type="journal article" date="2019" name="Int. J. Syst. Evol. Microbiol.">
        <title>The Global Catalogue of Microorganisms (GCM) 10K type strain sequencing project: providing services to taxonomists for standard genome sequencing and annotation.</title>
        <authorList>
            <consortium name="The Broad Institute Genomics Platform"/>
            <consortium name="The Broad Institute Genome Sequencing Center for Infectious Disease"/>
            <person name="Wu L."/>
            <person name="Ma J."/>
        </authorList>
    </citation>
    <scope>NUCLEOTIDE SEQUENCE [LARGE SCALE GENOMIC DNA]</scope>
    <source>
        <strain evidence="3">IBRC-M 10908</strain>
    </source>
</reference>
<dbReference type="PANTHER" id="PTHR43194:SF2">
    <property type="entry name" value="PEROXISOMAL MEMBRANE PROTEIN LPX1"/>
    <property type="match status" value="1"/>
</dbReference>
<dbReference type="Proteomes" id="UP001595823">
    <property type="component" value="Unassembled WGS sequence"/>
</dbReference>
<evidence type="ECO:0000313" key="2">
    <source>
        <dbReference type="EMBL" id="MFC4335417.1"/>
    </source>
</evidence>
<dbReference type="SUPFAM" id="SSF53474">
    <property type="entry name" value="alpha/beta-Hydrolases"/>
    <property type="match status" value="1"/>
</dbReference>
<protein>
    <submittedName>
        <fullName evidence="2">Alpha/beta fold hydrolase</fullName>
    </submittedName>
</protein>
<dbReference type="InterPro" id="IPR050228">
    <property type="entry name" value="Carboxylesterase_BioH"/>
</dbReference>
<dbReference type="EMBL" id="JBHSDK010000013">
    <property type="protein sequence ID" value="MFC4335417.1"/>
    <property type="molecule type" value="Genomic_DNA"/>
</dbReference>
<keyword evidence="2" id="KW-0378">Hydrolase</keyword>
<gene>
    <name evidence="2" type="ORF">ACFPET_09430</name>
</gene>
<organism evidence="2 3">
    <name type="scientific">Salininema proteolyticum</name>
    <dbReference type="NCBI Taxonomy" id="1607685"/>
    <lineage>
        <taxon>Bacteria</taxon>
        <taxon>Bacillati</taxon>
        <taxon>Actinomycetota</taxon>
        <taxon>Actinomycetes</taxon>
        <taxon>Glycomycetales</taxon>
        <taxon>Glycomycetaceae</taxon>
        <taxon>Salininema</taxon>
    </lineage>
</organism>
<dbReference type="RefSeq" id="WP_380620219.1">
    <property type="nucleotide sequence ID" value="NZ_JBHSDK010000013.1"/>
</dbReference>
<evidence type="ECO:0000259" key="1">
    <source>
        <dbReference type="Pfam" id="PF12697"/>
    </source>
</evidence>
<dbReference type="InterPro" id="IPR000073">
    <property type="entry name" value="AB_hydrolase_1"/>
</dbReference>
<comment type="caution">
    <text evidence="2">The sequence shown here is derived from an EMBL/GenBank/DDBJ whole genome shotgun (WGS) entry which is preliminary data.</text>
</comment>
<dbReference type="Pfam" id="PF12697">
    <property type="entry name" value="Abhydrolase_6"/>
    <property type="match status" value="1"/>
</dbReference>
<sequence>MEQMIQKQVTVNGSWITVDVYGDADKDAIVLIPGAMSDATAWRHVARHLDGRQTVAVVNRRGRHPSGPLTDAYSLATEVKDAAAALKEFAGVRALFGWSYGGLIALHLANEVAVPHLIAYEPIMAPFGAQALPDLRHAHEEADLDGTVEVALRRVTGMSEESVEALRSDEAVWNGLLRLASPVYAETLAINEAGHQNTLATMAERIDLVVGELNRGRAPYGTSFDDVASRTPTAVVHELSGQGHLAHLEAPEHLAALVNRLLDSTA</sequence>
<evidence type="ECO:0000313" key="3">
    <source>
        <dbReference type="Proteomes" id="UP001595823"/>
    </source>
</evidence>
<accession>A0ABV8TY65</accession>
<proteinExistence type="predicted"/>
<feature type="domain" description="AB hydrolase-1" evidence="1">
    <location>
        <begin position="29"/>
        <end position="252"/>
    </location>
</feature>
<dbReference type="PANTHER" id="PTHR43194">
    <property type="entry name" value="HYDROLASE ALPHA/BETA FOLD FAMILY"/>
    <property type="match status" value="1"/>
</dbReference>
<dbReference type="GO" id="GO:0016787">
    <property type="term" value="F:hydrolase activity"/>
    <property type="evidence" value="ECO:0007669"/>
    <property type="project" value="UniProtKB-KW"/>
</dbReference>
<dbReference type="Gene3D" id="3.40.50.1820">
    <property type="entry name" value="alpha/beta hydrolase"/>
    <property type="match status" value="1"/>
</dbReference>
<keyword evidence="3" id="KW-1185">Reference proteome</keyword>
<dbReference type="InterPro" id="IPR029058">
    <property type="entry name" value="AB_hydrolase_fold"/>
</dbReference>